<dbReference type="GO" id="GO:0003677">
    <property type="term" value="F:DNA binding"/>
    <property type="evidence" value="ECO:0007669"/>
    <property type="project" value="UniProtKB-KW"/>
</dbReference>
<dbReference type="InterPro" id="IPR036397">
    <property type="entry name" value="RNaseH_sf"/>
</dbReference>
<dbReference type="InterPro" id="IPR043502">
    <property type="entry name" value="DNA/RNA_pol_sf"/>
</dbReference>
<dbReference type="PANTHER" id="PTHR10322">
    <property type="entry name" value="DNA POLYMERASE CATALYTIC SUBUNIT"/>
    <property type="match status" value="1"/>
</dbReference>
<dbReference type="GO" id="GO:0039693">
    <property type="term" value="P:viral DNA genome replication"/>
    <property type="evidence" value="ECO:0007669"/>
    <property type="project" value="UniProtKB-KW"/>
</dbReference>
<evidence type="ECO:0000256" key="7">
    <source>
        <dbReference type="ARBA" id="ARBA00023109"/>
    </source>
</evidence>
<keyword evidence="4" id="KW-0808">Transferase</keyword>
<dbReference type="PANTHER" id="PTHR10322:SF23">
    <property type="entry name" value="DNA POLYMERASE DELTA CATALYTIC SUBUNIT"/>
    <property type="match status" value="1"/>
</dbReference>
<feature type="domain" description="DNA-directed DNA polymerase family B exonuclease" evidence="11">
    <location>
        <begin position="204"/>
        <end position="380"/>
    </location>
</feature>
<comment type="similarity">
    <text evidence="2">Belongs to the DNA polymerase type-B family.</text>
</comment>
<evidence type="ECO:0000256" key="4">
    <source>
        <dbReference type="ARBA" id="ARBA00022679"/>
    </source>
</evidence>
<dbReference type="PRINTS" id="PR00106">
    <property type="entry name" value="DNAPOLB"/>
</dbReference>
<proteinExistence type="inferred from homology"/>
<evidence type="ECO:0000313" key="12">
    <source>
        <dbReference type="EMBL" id="AEB00383.1"/>
    </source>
</evidence>
<dbReference type="Gene3D" id="3.30.420.10">
    <property type="entry name" value="Ribonuclease H-like superfamily/Ribonuclease H"/>
    <property type="match status" value="1"/>
</dbReference>
<evidence type="ECO:0000256" key="2">
    <source>
        <dbReference type="ARBA" id="ARBA00005755"/>
    </source>
</evidence>
<reference evidence="12 13" key="1">
    <citation type="journal article" date="2011" name="Arch. Virol.">
        <title>Genomic sequencing and analysis of Clostera anachoreta granulovirus.</title>
        <authorList>
            <person name="Liang Z."/>
            <person name="Zhang X."/>
            <person name="Yin X."/>
            <person name="Cao S."/>
            <person name="Xu F."/>
        </authorList>
    </citation>
    <scope>NUCLEOTIDE SEQUENCE [LARGE SCALE GENOMIC DNA]</scope>
    <source>
        <strain evidence="12">ClanGV-HBHN</strain>
    </source>
</reference>
<accession>F4ZKX2</accession>
<dbReference type="RefSeq" id="YP_004376303.1">
    <property type="nucleotide sequence ID" value="NC_015398.1"/>
</dbReference>
<dbReference type="GeneID" id="10722976"/>
<keyword evidence="13" id="KW-1185">Reference proteome</keyword>
<evidence type="ECO:0000256" key="3">
    <source>
        <dbReference type="ARBA" id="ARBA00012417"/>
    </source>
</evidence>
<keyword evidence="5" id="KW-0548">Nucleotidyltransferase</keyword>
<dbReference type="GO" id="GO:0003887">
    <property type="term" value="F:DNA-directed DNA polymerase activity"/>
    <property type="evidence" value="ECO:0007669"/>
    <property type="project" value="UniProtKB-KW"/>
</dbReference>
<dbReference type="SUPFAM" id="SSF56672">
    <property type="entry name" value="DNA/RNA polymerases"/>
    <property type="match status" value="1"/>
</dbReference>
<dbReference type="Pfam" id="PF00136">
    <property type="entry name" value="DNA_pol_B"/>
    <property type="match status" value="1"/>
</dbReference>
<keyword evidence="7" id="KW-0235">DNA replication</keyword>
<evidence type="ECO:0000313" key="13">
    <source>
        <dbReference type="Proteomes" id="UP000203549"/>
    </source>
</evidence>
<name>F4ZKX2_9BBAC</name>
<dbReference type="InterPro" id="IPR006133">
    <property type="entry name" value="DNA-dir_DNA_pol_B_exonuc"/>
</dbReference>
<dbReference type="Gene3D" id="3.90.1600.10">
    <property type="entry name" value="Palm domain of DNA polymerase"/>
    <property type="match status" value="1"/>
</dbReference>
<dbReference type="EMBL" id="HQ116624">
    <property type="protein sequence ID" value="AEB00383.1"/>
    <property type="molecule type" value="Genomic_DNA"/>
</dbReference>
<dbReference type="InterPro" id="IPR006134">
    <property type="entry name" value="DNA-dir_DNA_pol_B_multi_dom"/>
</dbReference>
<organism evidence="12 13">
    <name type="scientific">Clostera anachoreta granulovirus</name>
    <dbReference type="NCBI Taxonomy" id="283675"/>
    <lineage>
        <taxon>Viruses</taxon>
        <taxon>Viruses incertae sedis</taxon>
        <taxon>Naldaviricetes</taxon>
        <taxon>Lefavirales</taxon>
        <taxon>Baculoviridae</taxon>
        <taxon>Betabaculovirus</taxon>
        <taxon>Betabaculovirus clanachoretae</taxon>
    </lineage>
</organism>
<dbReference type="Pfam" id="PF03104">
    <property type="entry name" value="DNA_pol_B_exo1"/>
    <property type="match status" value="1"/>
</dbReference>
<dbReference type="InterPro" id="IPR012337">
    <property type="entry name" value="RNaseH-like_sf"/>
</dbReference>
<evidence type="ECO:0000256" key="9">
    <source>
        <dbReference type="ARBA" id="ARBA00049244"/>
    </source>
</evidence>
<keyword evidence="7" id="KW-1194">Viral DNA replication</keyword>
<dbReference type="SUPFAM" id="SSF53098">
    <property type="entry name" value="Ribonuclease H-like"/>
    <property type="match status" value="1"/>
</dbReference>
<evidence type="ECO:0000256" key="8">
    <source>
        <dbReference type="ARBA" id="ARBA00023125"/>
    </source>
</evidence>
<dbReference type="OrthoDB" id="165at10239"/>
<dbReference type="InterPro" id="IPR023211">
    <property type="entry name" value="DNA_pol_palm_dom_sf"/>
</dbReference>
<dbReference type="InterPro" id="IPR006172">
    <property type="entry name" value="DNA-dir_DNA_pol_B"/>
</dbReference>
<comment type="catalytic activity">
    <reaction evidence="9">
        <text>DNA(n) + a 2'-deoxyribonucleoside 5'-triphosphate = DNA(n+1) + diphosphate</text>
        <dbReference type="Rhea" id="RHEA:22508"/>
        <dbReference type="Rhea" id="RHEA-COMP:17339"/>
        <dbReference type="Rhea" id="RHEA-COMP:17340"/>
        <dbReference type="ChEBI" id="CHEBI:33019"/>
        <dbReference type="ChEBI" id="CHEBI:61560"/>
        <dbReference type="ChEBI" id="CHEBI:173112"/>
        <dbReference type="EC" id="2.7.7.7"/>
    </reaction>
</comment>
<sequence>MSSLKRKAEELTDGTPLKFIKFDDEPVQVPGFKLCFDVNEIIPKKRFGCGVTYDKTVVFLITRLRYISGFLYMFLTGHNNVQFYFRTPCTIYSYKQCYHIRTPCPKQCRPYKSMVVTGLKVRECHRLNVFKIDRAVCKPDESFLLDHFCTDENRVQMQLNVYEGDYVTFADGVTVSEDGCAVGALSSIVKLSMDKLTSPIETIVGCYDLETYTNLQSFSNPKVDPIITISYVLQTHTELKKFCLINTQNKTFSLDDAHDVNVDTVDGDVIVLPFRNERDMIVSFFALLCGTNPDDILDYNGDKFDLPFLMERASQLNIDDKFMRRYNLPPVQMNRVQVNTKLKYKFENYFMGYFNHLDVYQFIKSSIDAGKLENLKLNTVATYYLKLGKVELSVRKMMALYEQSKFGRIIKYNVRDSILPIQMYRKCRIANKVYADAALLYMSRDDYNLTVWSKINLALFNRALTNVTDDGRPDEYFLNKYDLSKIMHVKKNNQAEDESDEDDGDADMVEKDKSELIDFTNLNRSRVPVHQIPEDSTPLCELKTRIKYTGGKVLSPVPGYYKMIFTLDFSQLYTSIMIHYNTCLSNLFYGADNRLYLQQNTNAITTKFLKEMANKRAMYKKEMKKFSADSFEYQMYDSWQNAAKLVCNSQYGYFGLCCKPLANFITAQGRTKLSEAQVFLQGLSEDKTIKEKWGLSVFHLNVIYGDTDSNFVSAYMLPEEYEKIGGVRGFEKLILEDILAPLNSLWSGAFKMELENIMDGTLIKGKKMYMCLKANGALYKRGLNVKKDIPLFLREAFDDTYRRILTKHSLECVLNTLVTTLIQRRNEFCVSKCEDYSFSQTLNETKNGRDGKPPSVAYGLYVILRNNANTKYVPSSGDRIPYLLIDKPDGKVRNCSKPTQLITEHDNLNWSKHLNVISTFFNGLMAMMRNDTLFVHAFEKVCEEFQREQCYNVVYSNLKEMSDSRKREILSRELNVNKKDIIVDAVDHKFIHTHEFKLLKRKPKYPLSNKAAEKGLCPVCDGCGIAAVDRKMVLDLH</sequence>
<keyword evidence="8" id="KW-0238">DNA-binding</keyword>
<dbReference type="KEGG" id="vg:10722976"/>
<evidence type="ECO:0000256" key="6">
    <source>
        <dbReference type="ARBA" id="ARBA00022932"/>
    </source>
</evidence>
<dbReference type="Gene3D" id="1.10.132.60">
    <property type="entry name" value="DNA polymerase family B, C-terminal domain"/>
    <property type="match status" value="1"/>
</dbReference>
<feature type="domain" description="DNA-directed DNA polymerase family B multifunctional" evidence="10">
    <location>
        <begin position="537"/>
        <end position="895"/>
    </location>
</feature>
<evidence type="ECO:0000259" key="10">
    <source>
        <dbReference type="Pfam" id="PF00136"/>
    </source>
</evidence>
<dbReference type="SMART" id="SM00486">
    <property type="entry name" value="POLBc"/>
    <property type="match status" value="1"/>
</dbReference>
<dbReference type="EC" id="2.7.7.7" evidence="3"/>
<protein>
    <recommendedName>
        <fullName evidence="3">DNA-directed DNA polymerase</fullName>
        <ecNumber evidence="3">2.7.7.7</ecNumber>
    </recommendedName>
</protein>
<dbReference type="GO" id="GO:0006261">
    <property type="term" value="P:DNA-templated DNA replication"/>
    <property type="evidence" value="ECO:0007669"/>
    <property type="project" value="TreeGrafter"/>
</dbReference>
<evidence type="ECO:0000256" key="1">
    <source>
        <dbReference type="ARBA" id="ARBA00002701"/>
    </source>
</evidence>
<evidence type="ECO:0000259" key="11">
    <source>
        <dbReference type="Pfam" id="PF03104"/>
    </source>
</evidence>
<dbReference type="InterPro" id="IPR042087">
    <property type="entry name" value="DNA_pol_B_thumb"/>
</dbReference>
<dbReference type="GO" id="GO:0000166">
    <property type="term" value="F:nucleotide binding"/>
    <property type="evidence" value="ECO:0007669"/>
    <property type="project" value="InterPro"/>
</dbReference>
<keyword evidence="6" id="KW-0239">DNA-directed DNA polymerase</keyword>
<dbReference type="Proteomes" id="UP000203549">
    <property type="component" value="Segment"/>
</dbReference>
<dbReference type="InterPro" id="IPR050240">
    <property type="entry name" value="DNA_pol_type-B"/>
</dbReference>
<dbReference type="Gene3D" id="1.10.287.690">
    <property type="entry name" value="Helix hairpin bin"/>
    <property type="match status" value="1"/>
</dbReference>
<evidence type="ECO:0000256" key="5">
    <source>
        <dbReference type="ARBA" id="ARBA00022695"/>
    </source>
</evidence>
<comment type="function">
    <text evidence="1">Replicates the viral genome, host DNA polymerases cannot substitute for the viral enzyme in this process.</text>
</comment>